<keyword evidence="1" id="KW-0732">Signal</keyword>
<proteinExistence type="predicted"/>
<comment type="caution">
    <text evidence="2">The sequence shown here is derived from an EMBL/GenBank/DDBJ whole genome shotgun (WGS) entry which is preliminary data.</text>
</comment>
<feature type="chain" id="PRO_5042055761" evidence="1">
    <location>
        <begin position="22"/>
        <end position="392"/>
    </location>
</feature>
<dbReference type="SUPFAM" id="SSF51126">
    <property type="entry name" value="Pectin lyase-like"/>
    <property type="match status" value="1"/>
</dbReference>
<dbReference type="EMBL" id="JAVDQD010000008">
    <property type="protein sequence ID" value="MDR6241473.1"/>
    <property type="molecule type" value="Genomic_DNA"/>
</dbReference>
<dbReference type="PANTHER" id="PTHR41339">
    <property type="entry name" value="LIPL48"/>
    <property type="match status" value="1"/>
</dbReference>
<dbReference type="AlphaFoldDB" id="A0AAE3XRL6"/>
<dbReference type="RefSeq" id="WP_309942277.1">
    <property type="nucleotide sequence ID" value="NZ_AP025306.1"/>
</dbReference>
<accession>A0AAE3XRL6</accession>
<sequence length="392" mass="41549">MKNIFNSVAMSILLFASSCSVSEVIIEGGDTTQDIVNEAGEVTKNIDQNVTFEEGKTYYLPKGIHVTNGSSLTIEPGVTIECAEDAYLLVETGSKIFAEGKSDAMIVFTSKNRKEAGAWGGLLINGNAPINVQGGTAVAEVGDASYGGDRPVDNSGVLRFVRVEFGGYQINSEKEHNGFTFNGVGSGTVLENLIAFDCSDDGFEFFGGTVNGKNLVAIGSEDDLFDWTYGWSGTVENIYGRQLVDRIADRGIEADNNSKNLTADPLSNPLLRNLTLMGNGGTNEDGKSPAGVKLRRGTAVRLENAVISGFGGEGINLESNASIENVIENIAMFSDINFSDNAIELKVAAAKGEEEDAQKVTEAETIINAASNANASGAPQELIDWAEAQIVK</sequence>
<organism evidence="2 3">
    <name type="scientific">Aureibacter tunicatorum</name>
    <dbReference type="NCBI Taxonomy" id="866807"/>
    <lineage>
        <taxon>Bacteria</taxon>
        <taxon>Pseudomonadati</taxon>
        <taxon>Bacteroidota</taxon>
        <taxon>Cytophagia</taxon>
        <taxon>Cytophagales</taxon>
        <taxon>Persicobacteraceae</taxon>
        <taxon>Aureibacter</taxon>
    </lineage>
</organism>
<evidence type="ECO:0000313" key="2">
    <source>
        <dbReference type="EMBL" id="MDR6241473.1"/>
    </source>
</evidence>
<feature type="signal peptide" evidence="1">
    <location>
        <begin position="1"/>
        <end position="21"/>
    </location>
</feature>
<evidence type="ECO:0000256" key="1">
    <source>
        <dbReference type="SAM" id="SignalP"/>
    </source>
</evidence>
<dbReference type="InterPro" id="IPR011050">
    <property type="entry name" value="Pectin_lyase_fold/virulence"/>
</dbReference>
<name>A0AAE3XRL6_9BACT</name>
<dbReference type="Proteomes" id="UP001185092">
    <property type="component" value="Unassembled WGS sequence"/>
</dbReference>
<evidence type="ECO:0000313" key="3">
    <source>
        <dbReference type="Proteomes" id="UP001185092"/>
    </source>
</evidence>
<dbReference type="PANTHER" id="PTHR41339:SF1">
    <property type="entry name" value="SECRETED PROTEIN"/>
    <property type="match status" value="1"/>
</dbReference>
<protein>
    <submittedName>
        <fullName evidence="2">Mor family transcriptional regulator</fullName>
    </submittedName>
</protein>
<keyword evidence="3" id="KW-1185">Reference proteome</keyword>
<dbReference type="PROSITE" id="PS51257">
    <property type="entry name" value="PROKAR_LIPOPROTEIN"/>
    <property type="match status" value="1"/>
</dbReference>
<gene>
    <name evidence="2" type="ORF">HNQ88_004560</name>
</gene>
<reference evidence="2" key="1">
    <citation type="submission" date="2023-07" db="EMBL/GenBank/DDBJ databases">
        <title>Genomic Encyclopedia of Type Strains, Phase IV (KMG-IV): sequencing the most valuable type-strain genomes for metagenomic binning, comparative biology and taxonomic classification.</title>
        <authorList>
            <person name="Goeker M."/>
        </authorList>
    </citation>
    <scope>NUCLEOTIDE SEQUENCE</scope>
    <source>
        <strain evidence="2">DSM 26174</strain>
    </source>
</reference>